<organism evidence="22 23">
    <name type="scientific">Singulisphaera acidiphila (strain ATCC BAA-1392 / DSM 18658 / VKM B-2454 / MOB10)</name>
    <dbReference type="NCBI Taxonomy" id="886293"/>
    <lineage>
        <taxon>Bacteria</taxon>
        <taxon>Pseudomonadati</taxon>
        <taxon>Planctomycetota</taxon>
        <taxon>Planctomycetia</taxon>
        <taxon>Isosphaerales</taxon>
        <taxon>Isosphaeraceae</taxon>
        <taxon>Singulisphaera</taxon>
    </lineage>
</organism>
<dbReference type="HOGENOM" id="CLU_000445_114_15_0"/>
<dbReference type="EMBL" id="CP003364">
    <property type="protein sequence ID" value="AGA25164.1"/>
    <property type="molecule type" value="Genomic_DNA"/>
</dbReference>
<feature type="modified residue" description="Phosphohistidine" evidence="16">
    <location>
        <position position="838"/>
    </location>
</feature>
<dbReference type="GO" id="GO:0000155">
    <property type="term" value="F:phosphorelay sensor kinase activity"/>
    <property type="evidence" value="ECO:0007669"/>
    <property type="project" value="InterPro"/>
</dbReference>
<dbReference type="InterPro" id="IPR008207">
    <property type="entry name" value="Sig_transdc_His_kin_Hpt_dom"/>
</dbReference>
<dbReference type="SUPFAM" id="SSF47384">
    <property type="entry name" value="Homodimeric domain of signal transducing histidine kinase"/>
    <property type="match status" value="1"/>
</dbReference>
<protein>
    <recommendedName>
        <fullName evidence="15">Sensory/regulatory protein RpfC</fullName>
        <ecNumber evidence="3">2.7.13.3</ecNumber>
    </recommendedName>
</protein>
<feature type="modified residue" description="4-aspartylphosphate" evidence="17">
    <location>
        <position position="550"/>
    </location>
</feature>
<dbReference type="PROSITE" id="PS50110">
    <property type="entry name" value="RESPONSE_REGULATORY"/>
    <property type="match status" value="2"/>
</dbReference>
<dbReference type="SUPFAM" id="SSF47226">
    <property type="entry name" value="Histidine-containing phosphotransfer domain, HPT domain"/>
    <property type="match status" value="1"/>
</dbReference>
<gene>
    <name evidence="22" type="ordered locus">Sinac_0754</name>
</gene>
<evidence type="ECO:0000259" key="20">
    <source>
        <dbReference type="PROSITE" id="PS50110"/>
    </source>
</evidence>
<dbReference type="InterPro" id="IPR005467">
    <property type="entry name" value="His_kinase_dom"/>
</dbReference>
<evidence type="ECO:0000256" key="17">
    <source>
        <dbReference type="PROSITE-ProRule" id="PRU00169"/>
    </source>
</evidence>
<evidence type="ECO:0000313" key="22">
    <source>
        <dbReference type="EMBL" id="AGA25164.1"/>
    </source>
</evidence>
<evidence type="ECO:0000256" key="1">
    <source>
        <dbReference type="ARBA" id="ARBA00000085"/>
    </source>
</evidence>
<dbReference type="STRING" id="886293.Sinac_0754"/>
<evidence type="ECO:0000256" key="10">
    <source>
        <dbReference type="ARBA" id="ARBA00022840"/>
    </source>
</evidence>
<feature type="domain" description="HPt" evidence="21">
    <location>
        <begin position="799"/>
        <end position="892"/>
    </location>
</feature>
<evidence type="ECO:0000256" key="9">
    <source>
        <dbReference type="ARBA" id="ARBA00022777"/>
    </source>
</evidence>
<dbReference type="InterPro" id="IPR003594">
    <property type="entry name" value="HATPase_dom"/>
</dbReference>
<dbReference type="SUPFAM" id="SSF55874">
    <property type="entry name" value="ATPase domain of HSP90 chaperone/DNA topoisomerase II/histidine kinase"/>
    <property type="match status" value="1"/>
</dbReference>
<feature type="domain" description="Histidine kinase" evidence="19">
    <location>
        <begin position="255"/>
        <end position="476"/>
    </location>
</feature>
<dbReference type="SMART" id="SM00387">
    <property type="entry name" value="HATPase_c"/>
    <property type="match status" value="1"/>
</dbReference>
<dbReference type="AlphaFoldDB" id="L0D6X9"/>
<evidence type="ECO:0000256" key="4">
    <source>
        <dbReference type="ARBA" id="ARBA00022475"/>
    </source>
</evidence>
<dbReference type="CDD" id="cd00082">
    <property type="entry name" value="HisKA"/>
    <property type="match status" value="1"/>
</dbReference>
<evidence type="ECO:0000256" key="2">
    <source>
        <dbReference type="ARBA" id="ARBA00004651"/>
    </source>
</evidence>
<keyword evidence="8" id="KW-0547">Nucleotide-binding</keyword>
<comment type="subunit">
    <text evidence="14">At low DSF concentrations, interacts with RpfF.</text>
</comment>
<dbReference type="PROSITE" id="PS50894">
    <property type="entry name" value="HPT"/>
    <property type="match status" value="1"/>
</dbReference>
<evidence type="ECO:0000256" key="7">
    <source>
        <dbReference type="ARBA" id="ARBA00022692"/>
    </source>
</evidence>
<dbReference type="RefSeq" id="WP_015244344.1">
    <property type="nucleotide sequence ID" value="NC_019892.1"/>
</dbReference>
<dbReference type="CDD" id="cd17546">
    <property type="entry name" value="REC_hyHK_CKI1_RcsC-like"/>
    <property type="match status" value="1"/>
</dbReference>
<feature type="transmembrane region" description="Helical" evidence="18">
    <location>
        <begin position="96"/>
        <end position="113"/>
    </location>
</feature>
<dbReference type="SUPFAM" id="SSF52172">
    <property type="entry name" value="CheY-like"/>
    <property type="match status" value="2"/>
</dbReference>
<dbReference type="FunFam" id="3.30.565.10:FF:000010">
    <property type="entry name" value="Sensor histidine kinase RcsC"/>
    <property type="match status" value="1"/>
</dbReference>
<evidence type="ECO:0000256" key="11">
    <source>
        <dbReference type="ARBA" id="ARBA00022989"/>
    </source>
</evidence>
<reference evidence="22 23" key="1">
    <citation type="submission" date="2012-02" db="EMBL/GenBank/DDBJ databases">
        <title>Complete sequence of chromosome of Singulisphaera acidiphila DSM 18658.</title>
        <authorList>
            <consortium name="US DOE Joint Genome Institute (JGI-PGF)"/>
            <person name="Lucas S."/>
            <person name="Copeland A."/>
            <person name="Lapidus A."/>
            <person name="Glavina del Rio T."/>
            <person name="Dalin E."/>
            <person name="Tice H."/>
            <person name="Bruce D."/>
            <person name="Goodwin L."/>
            <person name="Pitluck S."/>
            <person name="Peters L."/>
            <person name="Ovchinnikova G."/>
            <person name="Chertkov O."/>
            <person name="Kyrpides N."/>
            <person name="Mavromatis K."/>
            <person name="Ivanova N."/>
            <person name="Brettin T."/>
            <person name="Detter J.C."/>
            <person name="Han C."/>
            <person name="Larimer F."/>
            <person name="Land M."/>
            <person name="Hauser L."/>
            <person name="Markowitz V."/>
            <person name="Cheng J.-F."/>
            <person name="Hugenholtz P."/>
            <person name="Woyke T."/>
            <person name="Wu D."/>
            <person name="Tindall B."/>
            <person name="Pomrenke H."/>
            <person name="Brambilla E."/>
            <person name="Klenk H.-P."/>
            <person name="Eisen J.A."/>
        </authorList>
    </citation>
    <scope>NUCLEOTIDE SEQUENCE [LARGE SCALE GENOMIC DNA]</scope>
    <source>
        <strain evidence="23">ATCC BAA-1392 / DSM 18658 / VKM B-2454 / MOB10</strain>
    </source>
</reference>
<accession>L0D6X9</accession>
<dbReference type="Gene3D" id="3.30.565.10">
    <property type="entry name" value="Histidine kinase-like ATPase, C-terminal domain"/>
    <property type="match status" value="1"/>
</dbReference>
<evidence type="ECO:0000256" key="6">
    <source>
        <dbReference type="ARBA" id="ARBA00022679"/>
    </source>
</evidence>
<comment type="catalytic activity">
    <reaction evidence="1">
        <text>ATP + protein L-histidine = ADP + protein N-phospho-L-histidine.</text>
        <dbReference type="EC" id="2.7.13.3"/>
    </reaction>
</comment>
<dbReference type="eggNOG" id="COG2198">
    <property type="taxonomic scope" value="Bacteria"/>
</dbReference>
<dbReference type="GO" id="GO:0005886">
    <property type="term" value="C:plasma membrane"/>
    <property type="evidence" value="ECO:0007669"/>
    <property type="project" value="UniProtKB-SubCell"/>
</dbReference>
<keyword evidence="11 18" id="KW-1133">Transmembrane helix</keyword>
<dbReference type="KEGG" id="saci:Sinac_0754"/>
<dbReference type="SMART" id="SM00388">
    <property type="entry name" value="HisKA"/>
    <property type="match status" value="1"/>
</dbReference>
<dbReference type="InterPro" id="IPR001789">
    <property type="entry name" value="Sig_transdc_resp-reg_receiver"/>
</dbReference>
<evidence type="ECO:0000256" key="15">
    <source>
        <dbReference type="ARBA" id="ARBA00068150"/>
    </source>
</evidence>
<keyword evidence="5 17" id="KW-0597">Phosphoprotein</keyword>
<dbReference type="CDD" id="cd16922">
    <property type="entry name" value="HATPase_EvgS-ArcB-TorS-like"/>
    <property type="match status" value="1"/>
</dbReference>
<keyword evidence="10" id="KW-0067">ATP-binding</keyword>
<dbReference type="PANTHER" id="PTHR45339:SF1">
    <property type="entry name" value="HYBRID SIGNAL TRANSDUCTION HISTIDINE KINASE J"/>
    <property type="match status" value="1"/>
</dbReference>
<dbReference type="eggNOG" id="COG0784">
    <property type="taxonomic scope" value="Bacteria"/>
</dbReference>
<evidence type="ECO:0000259" key="19">
    <source>
        <dbReference type="PROSITE" id="PS50109"/>
    </source>
</evidence>
<sequence>MSIAAHDDVAHQASATFTDEVTRMAGRVDRLFAGLIAFQWIAAICIALLISPRTWAGTTSGVHFHVWAAILLGGAIASFPIALASMLPGRVITRHVIAVGQMLMGVLLIHLTGGRIETHFHIFGSLAFLAFYRDWRVLITASAVVAIDHYLGGLFWPRSTFGTNAPGTWRWLEHASWVIFEDIFLICFCLEGIRDLRGAAVRQAELEAARVRIEAAGQARATELEKRVADRTAELVYAKEAAEAASRAKSEFLANVSHEIRTPMNGIIGMTELVLDTALSTEQQEYLEVVASSADSLLTVINDILDFSKIEAGKLELDRCPFDLRDCLGDALRPLAMRAHQKGLELAFDIAHNVPDALIGDGGRLRQIVVNLVGNAIKFTDRGEVVVTVGQAWCDGKEVGLRIEVLDTGIGIPAHRHKAIFAPFEQADGSMTRKFGGTGLGLSISCRLVEMMGGEISLESRIGEGSTFSFTARFGLGVAPAPTTGAALGVDLHDLPVLIVDDNATNRRILRDLTIQWGMRPTTCEDGYGALHQLRHAAAVGDPFRLAFFDAMMPAMDGFTLLARCRSDRDMAALPIIMLSSAGLQGDAERCREFGVAYLTKPAKQSDLLKAIVDILSDTPSSKAAAALDSSGIASSPAPRRLRVLVAEDNPVNQTLAIRLLAKLGHDSVVVGDGRQALNRLEKGGFDLVLMDLQMPNLDGLEATSLLREHEAREGGHMPVIAMTAHAMRGDRERCLAAGCDGYVSKPMRSRDLAGAIEEVMTQAEFPATEGAPLVAPEVETGRESAFNLADALADVEGDQALLRELALIFLEDCPRLKAAVHEAVEAGSPERLYRAAHALKGAVSNFGARGAFEAAVRLEALGRGGDLIGHGPIVRHLEGQLDDLLGALATLVAVDGDTAGCPAVDSDLSSRNGQRTMP</sequence>
<evidence type="ECO:0000256" key="16">
    <source>
        <dbReference type="PROSITE-ProRule" id="PRU00110"/>
    </source>
</evidence>
<dbReference type="Pfam" id="PF00512">
    <property type="entry name" value="HisKA"/>
    <property type="match status" value="1"/>
</dbReference>
<dbReference type="FunFam" id="1.10.287.130:FF:000002">
    <property type="entry name" value="Two-component osmosensing histidine kinase"/>
    <property type="match status" value="1"/>
</dbReference>
<dbReference type="Proteomes" id="UP000010798">
    <property type="component" value="Chromosome"/>
</dbReference>
<dbReference type="InterPro" id="IPR036097">
    <property type="entry name" value="HisK_dim/P_sf"/>
</dbReference>
<dbReference type="Gene3D" id="1.10.287.130">
    <property type="match status" value="1"/>
</dbReference>
<name>L0D6X9_SINAD</name>
<keyword evidence="4" id="KW-1003">Cell membrane</keyword>
<proteinExistence type="predicted"/>
<feature type="domain" description="Response regulatory" evidence="20">
    <location>
        <begin position="643"/>
        <end position="761"/>
    </location>
</feature>
<evidence type="ECO:0000256" key="3">
    <source>
        <dbReference type="ARBA" id="ARBA00012438"/>
    </source>
</evidence>
<keyword evidence="13 18" id="KW-0472">Membrane</keyword>
<keyword evidence="6" id="KW-0808">Transferase</keyword>
<dbReference type="GO" id="GO:0005524">
    <property type="term" value="F:ATP binding"/>
    <property type="evidence" value="ECO:0007669"/>
    <property type="project" value="UniProtKB-KW"/>
</dbReference>
<keyword evidence="9 22" id="KW-0418">Kinase</keyword>
<evidence type="ECO:0000256" key="5">
    <source>
        <dbReference type="ARBA" id="ARBA00022553"/>
    </source>
</evidence>
<dbReference type="eggNOG" id="COG2205">
    <property type="taxonomic scope" value="Bacteria"/>
</dbReference>
<dbReference type="InterPro" id="IPR004358">
    <property type="entry name" value="Sig_transdc_His_kin-like_C"/>
</dbReference>
<dbReference type="Gene3D" id="1.20.120.160">
    <property type="entry name" value="HPT domain"/>
    <property type="match status" value="1"/>
</dbReference>
<dbReference type="EC" id="2.7.13.3" evidence="3"/>
<keyword evidence="7 18" id="KW-0812">Transmembrane</keyword>
<evidence type="ECO:0000256" key="8">
    <source>
        <dbReference type="ARBA" id="ARBA00022741"/>
    </source>
</evidence>
<dbReference type="InterPro" id="IPR011006">
    <property type="entry name" value="CheY-like_superfamily"/>
</dbReference>
<evidence type="ECO:0000256" key="18">
    <source>
        <dbReference type="SAM" id="Phobius"/>
    </source>
</evidence>
<dbReference type="PRINTS" id="PR00344">
    <property type="entry name" value="BCTRLSENSOR"/>
</dbReference>
<keyword evidence="12" id="KW-0902">Two-component regulatory system</keyword>
<dbReference type="Pfam" id="PF01627">
    <property type="entry name" value="Hpt"/>
    <property type="match status" value="1"/>
</dbReference>
<feature type="domain" description="Response regulatory" evidence="20">
    <location>
        <begin position="496"/>
        <end position="616"/>
    </location>
</feature>
<dbReference type="SMART" id="SM00448">
    <property type="entry name" value="REC"/>
    <property type="match status" value="2"/>
</dbReference>
<dbReference type="Pfam" id="PF02518">
    <property type="entry name" value="HATPase_c"/>
    <property type="match status" value="1"/>
</dbReference>
<dbReference type="OrthoDB" id="229369at2"/>
<dbReference type="InterPro" id="IPR036641">
    <property type="entry name" value="HPT_dom_sf"/>
</dbReference>
<comment type="subcellular location">
    <subcellularLocation>
        <location evidence="2">Cell membrane</location>
        <topology evidence="2">Multi-pass membrane protein</topology>
    </subcellularLocation>
</comment>
<feature type="transmembrane region" description="Helical" evidence="18">
    <location>
        <begin position="31"/>
        <end position="50"/>
    </location>
</feature>
<dbReference type="InterPro" id="IPR003661">
    <property type="entry name" value="HisK_dim/P_dom"/>
</dbReference>
<dbReference type="Gene3D" id="3.40.50.2300">
    <property type="match status" value="2"/>
</dbReference>
<dbReference type="PROSITE" id="PS50109">
    <property type="entry name" value="HIS_KIN"/>
    <property type="match status" value="1"/>
</dbReference>
<evidence type="ECO:0000256" key="13">
    <source>
        <dbReference type="ARBA" id="ARBA00023136"/>
    </source>
</evidence>
<keyword evidence="23" id="KW-1185">Reference proteome</keyword>
<dbReference type="PANTHER" id="PTHR45339">
    <property type="entry name" value="HYBRID SIGNAL TRANSDUCTION HISTIDINE KINASE J"/>
    <property type="match status" value="1"/>
</dbReference>
<evidence type="ECO:0000256" key="14">
    <source>
        <dbReference type="ARBA" id="ARBA00064003"/>
    </source>
</evidence>
<evidence type="ECO:0000313" key="23">
    <source>
        <dbReference type="Proteomes" id="UP000010798"/>
    </source>
</evidence>
<evidence type="ECO:0000259" key="21">
    <source>
        <dbReference type="PROSITE" id="PS50894"/>
    </source>
</evidence>
<evidence type="ECO:0000256" key="12">
    <source>
        <dbReference type="ARBA" id="ARBA00023012"/>
    </source>
</evidence>
<dbReference type="Pfam" id="PF00072">
    <property type="entry name" value="Response_reg"/>
    <property type="match status" value="2"/>
</dbReference>
<feature type="modified residue" description="4-aspartylphosphate" evidence="17">
    <location>
        <position position="692"/>
    </location>
</feature>
<feature type="transmembrane region" description="Helical" evidence="18">
    <location>
        <begin position="62"/>
        <end position="84"/>
    </location>
</feature>
<dbReference type="CDD" id="cd00156">
    <property type="entry name" value="REC"/>
    <property type="match status" value="1"/>
</dbReference>
<dbReference type="InterPro" id="IPR036890">
    <property type="entry name" value="HATPase_C_sf"/>
</dbReference>